<organism evidence="1">
    <name type="scientific">Fagus sylvatica</name>
    <name type="common">Beechnut</name>
    <dbReference type="NCBI Taxonomy" id="28930"/>
    <lineage>
        <taxon>Eukaryota</taxon>
        <taxon>Viridiplantae</taxon>
        <taxon>Streptophyta</taxon>
        <taxon>Embryophyta</taxon>
        <taxon>Tracheophyta</taxon>
        <taxon>Spermatophyta</taxon>
        <taxon>Magnoliopsida</taxon>
        <taxon>eudicotyledons</taxon>
        <taxon>Gunneridae</taxon>
        <taxon>Pentapetalae</taxon>
        <taxon>rosids</taxon>
        <taxon>fabids</taxon>
        <taxon>Fagales</taxon>
        <taxon>Fagaceae</taxon>
        <taxon>Fagus</taxon>
    </lineage>
</organism>
<dbReference type="AlphaFoldDB" id="A0A2N9FRR1"/>
<dbReference type="EMBL" id="OIVN01001082">
    <property type="protein sequence ID" value="SPC89621.1"/>
    <property type="molecule type" value="Genomic_DNA"/>
</dbReference>
<sequence length="391" mass="44048">MSIGVKVILLVGGDTMGEYLHPYTELGTLKVNTNMCTMDKLTKRWTFTSPKIDKPFGARFHFENFWEPMSIGVKVILLAGHDNTLYIPCWMFTRLAFTRALTGADDHARFILPKEVERVLDHRGSTCTPPSISTGVKGEGWILVFHVLDIKGFVVEPVLAQPHLSPAYLGGNVCAKILSDPLQLGPRAKTLRQEVHFSYHTQLSDRQELLRSSRNLSQKMTPWHKEHSDGLLFARSYLANPSSPLCKACTVEKQRKLSDGTKNVKIRHRELGQICARTGTRFEKKRAGSKTHFFSRTAAFARRVFPARNKLIREPGCVGKIMTPATTWNSRFADSIPRLTGIFIGKVHKNSSDTPTSGSHNSLVRTPIRANFIPLERGRRELSDDMLHDPF</sequence>
<accession>A0A2N9FRR1</accession>
<name>A0A2N9FRR1_FAGSY</name>
<proteinExistence type="predicted"/>
<evidence type="ECO:0000313" key="1">
    <source>
        <dbReference type="EMBL" id="SPC89621.1"/>
    </source>
</evidence>
<evidence type="ECO:0008006" key="2">
    <source>
        <dbReference type="Google" id="ProtNLM"/>
    </source>
</evidence>
<protein>
    <recommendedName>
        <fullName evidence="2">DUF4283 domain-containing protein</fullName>
    </recommendedName>
</protein>
<reference evidence="1" key="1">
    <citation type="submission" date="2018-02" db="EMBL/GenBank/DDBJ databases">
        <authorList>
            <person name="Cohen D.B."/>
            <person name="Kent A.D."/>
        </authorList>
    </citation>
    <scope>NUCLEOTIDE SEQUENCE</scope>
</reference>
<gene>
    <name evidence="1" type="ORF">FSB_LOCUS17503</name>
</gene>